<dbReference type="Proteomes" id="UP001642487">
    <property type="component" value="Chromosome 2"/>
</dbReference>
<accession>A0ABP0Y241</accession>
<proteinExistence type="predicted"/>
<evidence type="ECO:0000313" key="2">
    <source>
        <dbReference type="Proteomes" id="UP001642487"/>
    </source>
</evidence>
<organism evidence="1 2">
    <name type="scientific">Citrullus colocynthis</name>
    <name type="common">colocynth</name>
    <dbReference type="NCBI Taxonomy" id="252529"/>
    <lineage>
        <taxon>Eukaryota</taxon>
        <taxon>Viridiplantae</taxon>
        <taxon>Streptophyta</taxon>
        <taxon>Embryophyta</taxon>
        <taxon>Tracheophyta</taxon>
        <taxon>Spermatophyta</taxon>
        <taxon>Magnoliopsida</taxon>
        <taxon>eudicotyledons</taxon>
        <taxon>Gunneridae</taxon>
        <taxon>Pentapetalae</taxon>
        <taxon>rosids</taxon>
        <taxon>fabids</taxon>
        <taxon>Cucurbitales</taxon>
        <taxon>Cucurbitaceae</taxon>
        <taxon>Benincaseae</taxon>
        <taxon>Citrullus</taxon>
    </lineage>
</organism>
<gene>
    <name evidence="1" type="ORF">CITCOLO1_LOCUS6263</name>
</gene>
<keyword evidence="2" id="KW-1185">Reference proteome</keyword>
<evidence type="ECO:0000313" key="1">
    <source>
        <dbReference type="EMBL" id="CAK9314505.1"/>
    </source>
</evidence>
<reference evidence="1 2" key="1">
    <citation type="submission" date="2024-03" db="EMBL/GenBank/DDBJ databases">
        <authorList>
            <person name="Gkanogiannis A."/>
            <person name="Becerra Lopez-Lavalle L."/>
        </authorList>
    </citation>
    <scope>NUCLEOTIDE SEQUENCE [LARGE SCALE GENOMIC DNA]</scope>
</reference>
<protein>
    <submittedName>
        <fullName evidence="1">Uncharacterized protein</fullName>
    </submittedName>
</protein>
<sequence length="62" mass="7099">MGLTHNEQILSATLTNFCSVFLDGDDDQRAKKKKKKKKTKKNLQWPKKLIVDHGWLAGLVSF</sequence>
<dbReference type="EMBL" id="OZ021736">
    <property type="protein sequence ID" value="CAK9314505.1"/>
    <property type="molecule type" value="Genomic_DNA"/>
</dbReference>
<name>A0ABP0Y241_9ROSI</name>